<proteinExistence type="predicted"/>
<accession>A0ABS9W986</accession>
<gene>
    <name evidence="1" type="ORF">MON41_17680</name>
</gene>
<reference evidence="1 2" key="1">
    <citation type="submission" date="2022-03" db="EMBL/GenBank/DDBJ databases">
        <title>Complete genome analysis of Roseomonas KG 17.1 : a prolific producer of plant growth promoters.</title>
        <authorList>
            <person name="Saadouli I."/>
            <person name="Najjari A."/>
            <person name="Mosbah A."/>
            <person name="Ouzari H.I."/>
        </authorList>
    </citation>
    <scope>NUCLEOTIDE SEQUENCE [LARGE SCALE GENOMIC DNA]</scope>
    <source>
        <strain evidence="1 2">KG17-1</strain>
    </source>
</reference>
<dbReference type="RefSeq" id="WP_241793453.1">
    <property type="nucleotide sequence ID" value="NZ_JALBUU010000034.1"/>
</dbReference>
<organism evidence="1 2">
    <name type="scientific">Teichococcus vastitatis</name>
    <dbReference type="NCBI Taxonomy" id="2307076"/>
    <lineage>
        <taxon>Bacteria</taxon>
        <taxon>Pseudomonadati</taxon>
        <taxon>Pseudomonadota</taxon>
        <taxon>Alphaproteobacteria</taxon>
        <taxon>Acetobacterales</taxon>
        <taxon>Roseomonadaceae</taxon>
        <taxon>Roseomonas</taxon>
    </lineage>
</organism>
<keyword evidence="2" id="KW-1185">Reference proteome</keyword>
<protein>
    <submittedName>
        <fullName evidence="1">Uncharacterized protein</fullName>
    </submittedName>
</protein>
<dbReference type="EMBL" id="JALBUU010000034">
    <property type="protein sequence ID" value="MCI0755543.1"/>
    <property type="molecule type" value="Genomic_DNA"/>
</dbReference>
<comment type="caution">
    <text evidence="1">The sequence shown here is derived from an EMBL/GenBank/DDBJ whole genome shotgun (WGS) entry which is preliminary data.</text>
</comment>
<sequence length="533" mass="57382">MSAALPQLAALPEWTDLRQKSGLDPLGMQAASINLYQRLVPGISNVTLRIRYYGFYAWLCRTYAERIGDTGLETSKQTVRRAEALLALVAANAVNEDGNGGVAGVLWAGRRLGEHGEGLIDFRPDTDPGGAGTPYLKQAWGAYGAAYASQLYEAGVFGEADQHEIPVPAPGLGDVLADGFAEAIGPLADVFFAFAQEGRVSKTDLAALRPVLPSGIGESTAEREAYQRLLFAAFEDPTPSDIARQRSLRLALRLTGAIDSEASADALRWACYAGATPSGQPIAHLGDELEAHRWRWWAYQAGDLGRIAFEALLKWLLDTVESHTTGIEPGRAVAEAVDALDAAGAGWPRTWRQLVAALPTAANSQSRAERRSERALSEAVLDAGRSEERADVASARAAIELLAVLHQRCAPSRALLAAELGGEGIDGAAFRSLASELAFLDARQDAPLDQTQVQLMRERVLDRHLWVAMQKLRHQGDYTFLLEADDGKIRVRAKDGPVLTNPRLGNALTFLRDIHLLGPSGLTELGRELAAAT</sequence>
<evidence type="ECO:0000313" key="2">
    <source>
        <dbReference type="Proteomes" id="UP001201985"/>
    </source>
</evidence>
<dbReference type="Proteomes" id="UP001201985">
    <property type="component" value="Unassembled WGS sequence"/>
</dbReference>
<name>A0ABS9W986_9PROT</name>
<evidence type="ECO:0000313" key="1">
    <source>
        <dbReference type="EMBL" id="MCI0755543.1"/>
    </source>
</evidence>